<dbReference type="GO" id="GO:0016787">
    <property type="term" value="F:hydrolase activity"/>
    <property type="evidence" value="ECO:0007669"/>
    <property type="project" value="UniProtKB-KW"/>
</dbReference>
<comment type="similarity">
    <text evidence="1">Belongs to the 'GDSL' lipolytic enzyme family.</text>
</comment>
<feature type="domain" description="SGNH hydrolase-type esterase" evidence="3">
    <location>
        <begin position="143"/>
        <end position="313"/>
    </location>
</feature>
<dbReference type="STRING" id="272558.gene:10727009"/>
<reference evidence="4 5" key="1">
    <citation type="journal article" date="2000" name="Nucleic Acids Res.">
        <title>Complete genome sequence of the alkaliphilic bacterium Bacillus halodurans and genomic sequence comparison with Bacillus subtilis.</title>
        <authorList>
            <person name="Takami H."/>
            <person name="Nakasone K."/>
            <person name="Takaki Y."/>
            <person name="Maeno G."/>
            <person name="Sasaki R."/>
            <person name="Masui N."/>
            <person name="Fuji F."/>
            <person name="Hirama C."/>
            <person name="Nakamura Y."/>
            <person name="Ogasawara N."/>
            <person name="Kuhara S."/>
            <person name="Horikoshi K."/>
        </authorList>
    </citation>
    <scope>NUCLEOTIDE SEQUENCE [LARGE SCALE GENOMIC DNA]</scope>
    <source>
        <strain evidence="5">ATCC BAA-125 / DSM 18197 / FERM 7344 / JCM 9153 / C-125</strain>
    </source>
</reference>
<dbReference type="KEGG" id="bha:BH1115"/>
<dbReference type="PANTHER" id="PTHR43695:SF1">
    <property type="entry name" value="RHAMNOGALACTURONAN ACETYLESTERASE"/>
    <property type="match status" value="1"/>
</dbReference>
<sequence length="366" mass="40999">MELVVQNREESGYPLSFTRVDAQEGTIPLIWTPLMNQEDGFRSYPGDYGKQRRPSLVIPVKNGNYHVKVALGDKEREGRTSIKAGAGSIMLQQIRTKAGEITEREFIVRVEQQELRLAFLGDVPQVQSLQIKPIHCPTIFLAGDSTVCDQCSGHYPYTGWGQALPLFLTAGAVSNHAKSGRSSKSFIQEGRLERLESLLGKGDLLLIQFGHNDQKNDERGTAPFADYLTYLAEYVATANNKGATPVLMTPVHRRAFTESRWLEDTHGDYVRAVVGLSQKLGVACIDLAEKSKQLFEALGPEGTKPLFMWTDPNEYPQYPEGTEDNTHFHVKGAIEIARLVYEGITEQERLRQTFGQANKTLKEEQR</sequence>
<dbReference type="Gene3D" id="2.60.120.430">
    <property type="entry name" value="Galactose-binding lectin"/>
    <property type="match status" value="1"/>
</dbReference>
<dbReference type="PANTHER" id="PTHR43695">
    <property type="entry name" value="PUTATIVE (AFU_ORTHOLOGUE AFUA_2G17250)-RELATED"/>
    <property type="match status" value="1"/>
</dbReference>
<evidence type="ECO:0000259" key="3">
    <source>
        <dbReference type="Pfam" id="PF13472"/>
    </source>
</evidence>
<dbReference type="SUPFAM" id="SSF52266">
    <property type="entry name" value="SGNH hydrolase"/>
    <property type="match status" value="1"/>
</dbReference>
<keyword evidence="5" id="KW-1185">Reference proteome</keyword>
<dbReference type="Pfam" id="PF13472">
    <property type="entry name" value="Lipase_GDSL_2"/>
    <property type="match status" value="1"/>
</dbReference>
<name>Q9KDU6_HALH5</name>
<organism evidence="4 5">
    <name type="scientific">Halalkalibacterium halodurans (strain ATCC BAA-125 / DSM 18197 / FERM 7344 / JCM 9153 / C-125)</name>
    <name type="common">Bacillus halodurans</name>
    <dbReference type="NCBI Taxonomy" id="272558"/>
    <lineage>
        <taxon>Bacteria</taxon>
        <taxon>Bacillati</taxon>
        <taxon>Bacillota</taxon>
        <taxon>Bacilli</taxon>
        <taxon>Bacillales</taxon>
        <taxon>Bacillaceae</taxon>
        <taxon>Halalkalibacterium (ex Joshi et al. 2022)</taxon>
    </lineage>
</organism>
<evidence type="ECO:0000256" key="1">
    <source>
        <dbReference type="ARBA" id="ARBA00008668"/>
    </source>
</evidence>
<proteinExistence type="inferred from homology"/>
<gene>
    <name evidence="4" type="ordered locus">BH1115</name>
</gene>
<dbReference type="eggNOG" id="COG3401">
    <property type="taxonomic scope" value="Bacteria"/>
</dbReference>
<dbReference type="InterPro" id="IPR037459">
    <property type="entry name" value="RhgT-like"/>
</dbReference>
<keyword evidence="2" id="KW-0378">Hydrolase</keyword>
<dbReference type="InterPro" id="IPR036514">
    <property type="entry name" value="SGNH_hydro_sf"/>
</dbReference>
<protein>
    <submittedName>
        <fullName evidence="4">BH1115 protein</fullName>
    </submittedName>
</protein>
<dbReference type="RefSeq" id="WP_010897285.1">
    <property type="nucleotide sequence ID" value="NC_002570.2"/>
</dbReference>
<dbReference type="InterPro" id="IPR013830">
    <property type="entry name" value="SGNH_hydro"/>
</dbReference>
<evidence type="ECO:0000256" key="2">
    <source>
        <dbReference type="ARBA" id="ARBA00022801"/>
    </source>
</evidence>
<dbReference type="Proteomes" id="UP000001258">
    <property type="component" value="Chromosome"/>
</dbReference>
<dbReference type="eggNOG" id="COG2755">
    <property type="taxonomic scope" value="Bacteria"/>
</dbReference>
<accession>Q9KDU6</accession>
<dbReference type="PIR" id="C83789">
    <property type="entry name" value="C83789"/>
</dbReference>
<dbReference type="InterPro" id="IPR008979">
    <property type="entry name" value="Galactose-bd-like_sf"/>
</dbReference>
<dbReference type="Gene3D" id="3.40.50.1110">
    <property type="entry name" value="SGNH hydrolase"/>
    <property type="match status" value="1"/>
</dbReference>
<evidence type="ECO:0000313" key="5">
    <source>
        <dbReference type="Proteomes" id="UP000001258"/>
    </source>
</evidence>
<dbReference type="AlphaFoldDB" id="Q9KDU6"/>
<evidence type="ECO:0000313" key="4">
    <source>
        <dbReference type="EMBL" id="BAB04834.1"/>
    </source>
</evidence>
<dbReference type="SUPFAM" id="SSF49785">
    <property type="entry name" value="Galactose-binding domain-like"/>
    <property type="match status" value="1"/>
</dbReference>
<dbReference type="SMR" id="Q9KDU6"/>
<dbReference type="EMBL" id="BA000004">
    <property type="protein sequence ID" value="BAB04834.1"/>
    <property type="molecule type" value="Genomic_DNA"/>
</dbReference>
<dbReference type="HOGENOM" id="CLU_037723_0_0_9"/>
<dbReference type="CDD" id="cd01821">
    <property type="entry name" value="Rhamnogalacturan_acetylesterase_like"/>
    <property type="match status" value="1"/>
</dbReference>